<protein>
    <submittedName>
        <fullName evidence="4">Uncharacterized protein</fullName>
    </submittedName>
</protein>
<accession>A0A8K1CR48</accession>
<evidence type="ECO:0000256" key="1">
    <source>
        <dbReference type="SAM" id="Coils"/>
    </source>
</evidence>
<organism evidence="4 5">
    <name type="scientific">Pythium oligandrum</name>
    <name type="common">Mycoparasitic fungus</name>
    <dbReference type="NCBI Taxonomy" id="41045"/>
    <lineage>
        <taxon>Eukaryota</taxon>
        <taxon>Sar</taxon>
        <taxon>Stramenopiles</taxon>
        <taxon>Oomycota</taxon>
        <taxon>Peronosporomycetes</taxon>
        <taxon>Pythiales</taxon>
        <taxon>Pythiaceae</taxon>
        <taxon>Pythium</taxon>
    </lineage>
</organism>
<dbReference type="EMBL" id="SPLM01000005">
    <property type="protein sequence ID" value="TMW67151.1"/>
    <property type="molecule type" value="Genomic_DNA"/>
</dbReference>
<keyword evidence="3" id="KW-0732">Signal</keyword>
<sequence>MSVRAFLVSAVFGCAPLALASTLALMDPHTKDESTHDKAEDKTTACEAPAPLAHQTITELKSALDHAQAVLERCKHEATARVDEESTEMRRLEKELAQLQAEYDEFVAMSTEYQTCLESERDELEQWLARTRRQLSSKEAHEAKVSVLHDEAIRTDACVLELTEQLKQSRCLVRQLEQTNDELETQCRVANASIAELEHRVDVLTEDLVMTQLEAEFESWREDDDDEEEEEEGEEEEPDRWYIIRLTGDLPGV</sequence>
<evidence type="ECO:0000313" key="5">
    <source>
        <dbReference type="Proteomes" id="UP000794436"/>
    </source>
</evidence>
<keyword evidence="1" id="KW-0175">Coiled coil</keyword>
<keyword evidence="5" id="KW-1185">Reference proteome</keyword>
<feature type="chain" id="PRO_5035462090" evidence="3">
    <location>
        <begin position="21"/>
        <end position="253"/>
    </location>
</feature>
<proteinExistence type="predicted"/>
<evidence type="ECO:0000256" key="2">
    <source>
        <dbReference type="SAM" id="MobiDB-lite"/>
    </source>
</evidence>
<evidence type="ECO:0000313" key="4">
    <source>
        <dbReference type="EMBL" id="TMW67151.1"/>
    </source>
</evidence>
<feature type="compositionally biased region" description="Acidic residues" evidence="2">
    <location>
        <begin position="218"/>
        <end position="238"/>
    </location>
</feature>
<name>A0A8K1CR48_PYTOL</name>
<feature type="region of interest" description="Disordered" evidence="2">
    <location>
        <begin position="218"/>
        <end position="253"/>
    </location>
</feature>
<comment type="caution">
    <text evidence="4">The sequence shown here is derived from an EMBL/GenBank/DDBJ whole genome shotgun (WGS) entry which is preliminary data.</text>
</comment>
<feature type="signal peptide" evidence="3">
    <location>
        <begin position="1"/>
        <end position="20"/>
    </location>
</feature>
<evidence type="ECO:0000256" key="3">
    <source>
        <dbReference type="SAM" id="SignalP"/>
    </source>
</evidence>
<feature type="coiled-coil region" evidence="1">
    <location>
        <begin position="57"/>
        <end position="109"/>
    </location>
</feature>
<dbReference type="Gene3D" id="6.10.250.1080">
    <property type="match status" value="1"/>
</dbReference>
<dbReference type="AlphaFoldDB" id="A0A8K1CR48"/>
<gene>
    <name evidence="4" type="ORF">Poli38472_012267</name>
</gene>
<dbReference type="Proteomes" id="UP000794436">
    <property type="component" value="Unassembled WGS sequence"/>
</dbReference>
<dbReference type="OrthoDB" id="5877028at2759"/>
<reference evidence="4" key="1">
    <citation type="submission" date="2019-03" db="EMBL/GenBank/DDBJ databases">
        <title>Long read genome sequence of the mycoparasitic Pythium oligandrum ATCC 38472 isolated from sugarbeet rhizosphere.</title>
        <authorList>
            <person name="Gaulin E."/>
        </authorList>
    </citation>
    <scope>NUCLEOTIDE SEQUENCE</scope>
    <source>
        <strain evidence="4">ATCC 38472_TT</strain>
    </source>
</reference>